<comment type="caution">
    <text evidence="10">The sequence shown here is derived from an EMBL/GenBank/DDBJ whole genome shotgun (WGS) entry which is preliminary data.</text>
</comment>
<evidence type="ECO:0000313" key="10">
    <source>
        <dbReference type="EMBL" id="PZQ20315.1"/>
    </source>
</evidence>
<dbReference type="InterPro" id="IPR023195">
    <property type="entry name" value="Nict_dMeBzImd_PRibTrfase_N"/>
</dbReference>
<dbReference type="InterPro" id="IPR036087">
    <property type="entry name" value="Nict_dMeBzImd_PRibTrfase_sf"/>
</dbReference>
<proteinExistence type="inferred from homology"/>
<dbReference type="GO" id="GO:0008939">
    <property type="term" value="F:nicotinate-nucleotide-dimethylbenzimidazole phosphoribosyltransferase activity"/>
    <property type="evidence" value="ECO:0007669"/>
    <property type="project" value="UniProtKB-EC"/>
</dbReference>
<reference evidence="10 11" key="1">
    <citation type="submission" date="2017-08" db="EMBL/GenBank/DDBJ databases">
        <title>Infants hospitalized years apart are colonized by the same room-sourced microbial strains.</title>
        <authorList>
            <person name="Brooks B."/>
            <person name="Olm M.R."/>
            <person name="Firek B.A."/>
            <person name="Baker R."/>
            <person name="Thomas B.C."/>
            <person name="Morowitz M.J."/>
            <person name="Banfield J.F."/>
        </authorList>
    </citation>
    <scope>NUCLEOTIDE SEQUENCE [LARGE SCALE GENOMIC DNA]</scope>
    <source>
        <strain evidence="10">S2_005_003_R2_47</strain>
    </source>
</reference>
<evidence type="ECO:0000256" key="9">
    <source>
        <dbReference type="ARBA" id="ARBA00047340"/>
    </source>
</evidence>
<comment type="catalytic activity">
    <reaction evidence="9">
        <text>5,6-dimethylbenzimidazole + nicotinate beta-D-ribonucleotide = alpha-ribazole 5'-phosphate + nicotinate + H(+)</text>
        <dbReference type="Rhea" id="RHEA:11196"/>
        <dbReference type="ChEBI" id="CHEBI:15378"/>
        <dbReference type="ChEBI" id="CHEBI:15890"/>
        <dbReference type="ChEBI" id="CHEBI:32544"/>
        <dbReference type="ChEBI" id="CHEBI:57502"/>
        <dbReference type="ChEBI" id="CHEBI:57918"/>
        <dbReference type="EC" id="2.4.2.21"/>
    </reaction>
</comment>
<dbReference type="GO" id="GO:0009236">
    <property type="term" value="P:cobalamin biosynthetic process"/>
    <property type="evidence" value="ECO:0007669"/>
    <property type="project" value="UniProtKB-KW"/>
</dbReference>
<dbReference type="EC" id="2.4.2.21" evidence="3"/>
<keyword evidence="7 10" id="KW-0808">Transferase</keyword>
<dbReference type="UniPathway" id="UPA00061">
    <property type="reaction ID" value="UER00516"/>
</dbReference>
<protein>
    <recommendedName>
        <fullName evidence="4">Nicotinate-nucleotide--dimethylbenzimidazole phosphoribosyltransferase</fullName>
        <ecNumber evidence="3">2.4.2.21</ecNumber>
    </recommendedName>
    <alternativeName>
        <fullName evidence="8">N(1)-alpha-phosphoribosyltransferase</fullName>
    </alternativeName>
</protein>
<name>A0A2W5L066_SPHMC</name>
<evidence type="ECO:0000256" key="6">
    <source>
        <dbReference type="ARBA" id="ARBA00022676"/>
    </source>
</evidence>
<evidence type="ECO:0000256" key="1">
    <source>
        <dbReference type="ARBA" id="ARBA00005049"/>
    </source>
</evidence>
<dbReference type="AlphaFoldDB" id="A0A2W5L066"/>
<dbReference type="SUPFAM" id="SSF52733">
    <property type="entry name" value="Nicotinate mononucleotide:5,6-dimethylbenzimidazole phosphoribosyltransferase (CobT)"/>
    <property type="match status" value="1"/>
</dbReference>
<gene>
    <name evidence="10" type="ORF">DI569_15930</name>
</gene>
<dbReference type="Pfam" id="PF02277">
    <property type="entry name" value="DBI_PRT"/>
    <property type="match status" value="1"/>
</dbReference>
<comment type="similarity">
    <text evidence="2">Belongs to the CobT family.</text>
</comment>
<dbReference type="Gene3D" id="1.10.1610.10">
    <property type="match status" value="1"/>
</dbReference>
<feature type="non-terminal residue" evidence="10">
    <location>
        <position position="67"/>
    </location>
</feature>
<dbReference type="EMBL" id="QFPJ01000068">
    <property type="protein sequence ID" value="PZQ20315.1"/>
    <property type="molecule type" value="Genomic_DNA"/>
</dbReference>
<evidence type="ECO:0000313" key="11">
    <source>
        <dbReference type="Proteomes" id="UP000248597"/>
    </source>
</evidence>
<keyword evidence="5" id="KW-0169">Cobalamin biosynthesis</keyword>
<sequence length="67" mass="7154">MTAFASIADFEAALADLPDPDFGARDAAGARQAMLTKPAGSLGRLEDIALFFAGWQGRECPRIDRGR</sequence>
<keyword evidence="6 10" id="KW-0328">Glycosyltransferase</keyword>
<organism evidence="10 11">
    <name type="scientific">Sphingopyxis macrogoltabida</name>
    <name type="common">Sphingomonas macrogoltabidus</name>
    <dbReference type="NCBI Taxonomy" id="33050"/>
    <lineage>
        <taxon>Bacteria</taxon>
        <taxon>Pseudomonadati</taxon>
        <taxon>Pseudomonadota</taxon>
        <taxon>Alphaproteobacteria</taxon>
        <taxon>Sphingomonadales</taxon>
        <taxon>Sphingomonadaceae</taxon>
        <taxon>Sphingopyxis</taxon>
    </lineage>
</organism>
<comment type="pathway">
    <text evidence="1">Nucleoside biosynthesis; alpha-ribazole biosynthesis; alpha-ribazole from 5,6-dimethylbenzimidazole: step 1/2.</text>
</comment>
<dbReference type="InterPro" id="IPR003200">
    <property type="entry name" value="Nict_dMeBzImd_PRibTrfase"/>
</dbReference>
<evidence type="ECO:0000256" key="2">
    <source>
        <dbReference type="ARBA" id="ARBA00007110"/>
    </source>
</evidence>
<evidence type="ECO:0000256" key="8">
    <source>
        <dbReference type="ARBA" id="ARBA00030686"/>
    </source>
</evidence>
<evidence type="ECO:0000256" key="4">
    <source>
        <dbReference type="ARBA" id="ARBA00015486"/>
    </source>
</evidence>
<dbReference type="Proteomes" id="UP000248597">
    <property type="component" value="Unassembled WGS sequence"/>
</dbReference>
<accession>A0A2W5L066</accession>
<evidence type="ECO:0000256" key="3">
    <source>
        <dbReference type="ARBA" id="ARBA00011991"/>
    </source>
</evidence>
<evidence type="ECO:0000256" key="7">
    <source>
        <dbReference type="ARBA" id="ARBA00022679"/>
    </source>
</evidence>
<evidence type="ECO:0000256" key="5">
    <source>
        <dbReference type="ARBA" id="ARBA00022573"/>
    </source>
</evidence>